<dbReference type="InterPro" id="IPR029062">
    <property type="entry name" value="Class_I_gatase-like"/>
</dbReference>
<keyword evidence="3" id="KW-1185">Reference proteome</keyword>
<evidence type="ECO:0000313" key="3">
    <source>
        <dbReference type="Proteomes" id="UP000634206"/>
    </source>
</evidence>
<dbReference type="RefSeq" id="WP_309490932.1">
    <property type="nucleotide sequence ID" value="NZ_JAENIG010000012.1"/>
</dbReference>
<name>A0AAE2SDQ9_9BACT</name>
<reference evidence="2" key="1">
    <citation type="submission" date="2021-01" db="EMBL/GenBank/DDBJ databases">
        <title>Modified the classification status of verrucomicrobia.</title>
        <authorList>
            <person name="Feng X."/>
        </authorList>
    </citation>
    <scope>NUCLEOTIDE SEQUENCE</scope>
    <source>
        <strain evidence="2">5K15</strain>
    </source>
</reference>
<comment type="caution">
    <text evidence="2">The sequence shown here is derived from an EMBL/GenBank/DDBJ whole genome shotgun (WGS) entry which is preliminary data.</text>
</comment>
<sequence>MIHQRMFRLLTAVLLTHTATADEPEEKQFYHGKPVKALLVTGGCCHDYEFQTKALTMASEAKAPIQWTVVNQGGKGTKAEIDLYQDPNWAKGYDVVVHNECFAGTTNVEYIKKITDAHKQGAPAVVIHCAMHTYRKSKDTEWQNFLGVTTKHHDHQSHYPVTTVKKDHPIMKGFPANWKTPKDELYVILDTAKGMSPLATSVSEKDGKVHPVIWVNDFHGTRVFGTTFGHTSETFSDPVFLDLVTRGILWSAGKLEK</sequence>
<protein>
    <submittedName>
        <fullName evidence="2">ThuA domain-containing protein</fullName>
    </submittedName>
</protein>
<proteinExistence type="predicted"/>
<feature type="domain" description="ThuA-like" evidence="1">
    <location>
        <begin position="75"/>
        <end position="250"/>
    </location>
</feature>
<dbReference type="PANTHER" id="PTHR40469:SF2">
    <property type="entry name" value="GALACTOSE-BINDING DOMAIN-LIKE SUPERFAMILY PROTEIN"/>
    <property type="match status" value="1"/>
</dbReference>
<dbReference type="PANTHER" id="PTHR40469">
    <property type="entry name" value="SECRETED GLYCOSYL HYDROLASE"/>
    <property type="match status" value="1"/>
</dbReference>
<evidence type="ECO:0000313" key="2">
    <source>
        <dbReference type="EMBL" id="MBK1856310.1"/>
    </source>
</evidence>
<gene>
    <name evidence="2" type="ORF">JIN83_15160</name>
</gene>
<evidence type="ECO:0000259" key="1">
    <source>
        <dbReference type="Pfam" id="PF06283"/>
    </source>
</evidence>
<dbReference type="SUPFAM" id="SSF52317">
    <property type="entry name" value="Class I glutamine amidotransferase-like"/>
    <property type="match status" value="1"/>
</dbReference>
<accession>A0AAE2SDQ9</accession>
<dbReference type="EMBL" id="JAENIG010000012">
    <property type="protein sequence ID" value="MBK1856310.1"/>
    <property type="molecule type" value="Genomic_DNA"/>
</dbReference>
<dbReference type="AlphaFoldDB" id="A0AAE2SDQ9"/>
<dbReference type="Pfam" id="PF06283">
    <property type="entry name" value="ThuA"/>
    <property type="match status" value="1"/>
</dbReference>
<dbReference type="InterPro" id="IPR029010">
    <property type="entry name" value="ThuA-like"/>
</dbReference>
<dbReference type="Gene3D" id="3.40.50.880">
    <property type="match status" value="1"/>
</dbReference>
<dbReference type="Proteomes" id="UP000634206">
    <property type="component" value="Unassembled WGS sequence"/>
</dbReference>
<organism evidence="2 3">
    <name type="scientific">Oceaniferula flava</name>
    <dbReference type="NCBI Taxonomy" id="2800421"/>
    <lineage>
        <taxon>Bacteria</taxon>
        <taxon>Pseudomonadati</taxon>
        <taxon>Verrucomicrobiota</taxon>
        <taxon>Verrucomicrobiia</taxon>
        <taxon>Verrucomicrobiales</taxon>
        <taxon>Verrucomicrobiaceae</taxon>
        <taxon>Oceaniferula</taxon>
    </lineage>
</organism>